<dbReference type="RefSeq" id="WP_257743199.1">
    <property type="nucleotide sequence ID" value="NZ_CP096115.1"/>
</dbReference>
<dbReference type="InterPro" id="IPR001279">
    <property type="entry name" value="Metallo-B-lactamas"/>
</dbReference>
<dbReference type="SUPFAM" id="SSF52821">
    <property type="entry name" value="Rhodanese/Cell cycle control phosphatase"/>
    <property type="match status" value="2"/>
</dbReference>
<feature type="domain" description="Rhodanese" evidence="2">
    <location>
        <begin position="369"/>
        <end position="450"/>
    </location>
</feature>
<dbReference type="GO" id="GO:0050313">
    <property type="term" value="F:sulfur dioxygenase activity"/>
    <property type="evidence" value="ECO:0007669"/>
    <property type="project" value="InterPro"/>
</dbReference>
<dbReference type="SMART" id="SM00450">
    <property type="entry name" value="RHOD"/>
    <property type="match status" value="2"/>
</dbReference>
<evidence type="ECO:0000259" key="2">
    <source>
        <dbReference type="PROSITE" id="PS50206"/>
    </source>
</evidence>
<dbReference type="Pfam" id="PF00581">
    <property type="entry name" value="Rhodanese"/>
    <property type="match status" value="2"/>
</dbReference>
<proteinExistence type="predicted"/>
<dbReference type="InterPro" id="IPR001763">
    <property type="entry name" value="Rhodanese-like_dom"/>
</dbReference>
<evidence type="ECO:0000256" key="1">
    <source>
        <dbReference type="ARBA" id="ARBA00022723"/>
    </source>
</evidence>
<dbReference type="PROSITE" id="PS50206">
    <property type="entry name" value="RHODANESE_3"/>
    <property type="match status" value="2"/>
</dbReference>
<dbReference type="GO" id="GO:0070813">
    <property type="term" value="P:hydrogen sulfide metabolic process"/>
    <property type="evidence" value="ECO:0007669"/>
    <property type="project" value="TreeGrafter"/>
</dbReference>
<dbReference type="InterPro" id="IPR036866">
    <property type="entry name" value="RibonucZ/Hydroxyglut_hydro"/>
</dbReference>
<dbReference type="PANTHER" id="PTHR43084:SF1">
    <property type="entry name" value="PERSULFIDE DIOXYGENASE ETHE1, MITOCHONDRIAL"/>
    <property type="match status" value="1"/>
</dbReference>
<dbReference type="SUPFAM" id="SSF56281">
    <property type="entry name" value="Metallo-hydrolase/oxidoreductase"/>
    <property type="match status" value="1"/>
</dbReference>
<accession>A0A9E7TKT2</accession>
<dbReference type="Pfam" id="PF00753">
    <property type="entry name" value="Lactamase_B"/>
    <property type="match status" value="1"/>
</dbReference>
<dbReference type="Gene3D" id="3.40.250.10">
    <property type="entry name" value="Rhodanese-like domain"/>
    <property type="match status" value="2"/>
</dbReference>
<sequence length="455" mass="49928">MIIKQFFIEKIAHSSYLIGGKRACAIVDPCRDVDRYIAAAEEEGLKITHILETHLHADFVSGHMDLADITGADIYAPGNGKCQFEHIPVGEGSSFSIEDMDFYVHDTPGHTPDCLLYLVSDRSRSDEPVVAFTGDTLFVGDVGRPDLFPGMADELAGQLYDNLHNIVEKIPDHCIVYPAHGAGSLCGKAMGAMRLSTIGYEKKFNPALRIDDKEKFIRSLTEDMPPAPDHFSRCSDINRRGPALLSSLPKLASLVPEDFKELMDDDDIIVLDIRDYAGFGGQHIPGSYHIDIDSNFSTFAGWVIPPDKDILLVGDDQKQAEEAVVMLRRVGIDGLVGYLKGGTHAWAMSGFDTAHIPQLSAHEVDEKINSDGFLLMDVRSPEEFSEGHILGAVNVPAMDVRERFTEFDPEIPVICMCRTGHRSSLACSLLKQRGFTEVYNAAGGFTGYLSAGFSV</sequence>
<dbReference type="Gene3D" id="3.60.15.10">
    <property type="entry name" value="Ribonuclease Z/Hydroxyacylglutathione hydrolase-like"/>
    <property type="match status" value="1"/>
</dbReference>
<organism evidence="3 4">
    <name type="scientific">Methanoplanus endosymbiosus</name>
    <dbReference type="NCBI Taxonomy" id="33865"/>
    <lineage>
        <taxon>Archaea</taxon>
        <taxon>Methanobacteriati</taxon>
        <taxon>Methanobacteriota</taxon>
        <taxon>Stenosarchaea group</taxon>
        <taxon>Methanomicrobia</taxon>
        <taxon>Methanomicrobiales</taxon>
        <taxon>Methanomicrobiaceae</taxon>
        <taxon>Methanoplanus</taxon>
    </lineage>
</organism>
<keyword evidence="1" id="KW-0479">Metal-binding</keyword>
<evidence type="ECO:0000313" key="3">
    <source>
        <dbReference type="EMBL" id="UUX93059.1"/>
    </source>
</evidence>
<dbReference type="InterPro" id="IPR036873">
    <property type="entry name" value="Rhodanese-like_dom_sf"/>
</dbReference>
<dbReference type="InterPro" id="IPR051682">
    <property type="entry name" value="Mito_Persulfide_Diox"/>
</dbReference>
<dbReference type="GO" id="GO:0006749">
    <property type="term" value="P:glutathione metabolic process"/>
    <property type="evidence" value="ECO:0007669"/>
    <property type="project" value="InterPro"/>
</dbReference>
<dbReference type="GO" id="GO:0046872">
    <property type="term" value="F:metal ion binding"/>
    <property type="evidence" value="ECO:0007669"/>
    <property type="project" value="UniProtKB-KW"/>
</dbReference>
<dbReference type="Proteomes" id="UP001060368">
    <property type="component" value="Chromosome"/>
</dbReference>
<reference evidence="3" key="1">
    <citation type="submission" date="2022-04" db="EMBL/GenBank/DDBJ databases">
        <title>Complete genome of Methanoplanus endosymbiosus DSM 3599.</title>
        <authorList>
            <person name="Chen S.-C."/>
            <person name="You Y.-T."/>
            <person name="Zhou Y.-Z."/>
            <person name="Lai M.-C."/>
        </authorList>
    </citation>
    <scope>NUCLEOTIDE SEQUENCE</scope>
    <source>
        <strain evidence="3">DSM 3599</strain>
    </source>
</reference>
<dbReference type="InterPro" id="IPR044528">
    <property type="entry name" value="POD-like_MBL-fold"/>
</dbReference>
<dbReference type="GeneID" id="74306582"/>
<dbReference type="FunFam" id="3.60.15.10:FF:000030">
    <property type="entry name" value="Metallo-beta-lactamase family protein"/>
    <property type="match status" value="1"/>
</dbReference>
<dbReference type="CDD" id="cd00158">
    <property type="entry name" value="RHOD"/>
    <property type="match status" value="2"/>
</dbReference>
<dbReference type="SMART" id="SM00849">
    <property type="entry name" value="Lactamase_B"/>
    <property type="match status" value="1"/>
</dbReference>
<gene>
    <name evidence="3" type="ORF">L6E24_02765</name>
</gene>
<protein>
    <submittedName>
        <fullName evidence="3">MBL fold metallo-hydrolase</fullName>
    </submittedName>
</protein>
<evidence type="ECO:0000313" key="4">
    <source>
        <dbReference type="Proteomes" id="UP001060368"/>
    </source>
</evidence>
<dbReference type="AlphaFoldDB" id="A0A9E7TKT2"/>
<dbReference type="CDD" id="cd07724">
    <property type="entry name" value="POD-like_MBL-fold"/>
    <property type="match status" value="1"/>
</dbReference>
<dbReference type="EMBL" id="CP096115">
    <property type="protein sequence ID" value="UUX93059.1"/>
    <property type="molecule type" value="Genomic_DNA"/>
</dbReference>
<feature type="domain" description="Rhodanese" evidence="2">
    <location>
        <begin position="264"/>
        <end position="355"/>
    </location>
</feature>
<dbReference type="KEGG" id="mend:L6E24_02765"/>
<name>A0A9E7TKT2_9EURY</name>
<dbReference type="PANTHER" id="PTHR43084">
    <property type="entry name" value="PERSULFIDE DIOXYGENASE ETHE1"/>
    <property type="match status" value="1"/>
</dbReference>
<keyword evidence="4" id="KW-1185">Reference proteome</keyword>